<accession>A0A0F9VR63</accession>
<organism evidence="1">
    <name type="scientific">marine sediment metagenome</name>
    <dbReference type="NCBI Taxonomy" id="412755"/>
    <lineage>
        <taxon>unclassified sequences</taxon>
        <taxon>metagenomes</taxon>
        <taxon>ecological metagenomes</taxon>
    </lineage>
</organism>
<reference evidence="1" key="1">
    <citation type="journal article" date="2015" name="Nature">
        <title>Complex archaea that bridge the gap between prokaryotes and eukaryotes.</title>
        <authorList>
            <person name="Spang A."/>
            <person name="Saw J.H."/>
            <person name="Jorgensen S.L."/>
            <person name="Zaremba-Niedzwiedzka K."/>
            <person name="Martijn J."/>
            <person name="Lind A.E."/>
            <person name="van Eijk R."/>
            <person name="Schleper C."/>
            <person name="Guy L."/>
            <person name="Ettema T.J."/>
        </authorList>
    </citation>
    <scope>NUCLEOTIDE SEQUENCE</scope>
</reference>
<dbReference type="EMBL" id="LAZR01000301">
    <property type="protein sequence ID" value="KKN75956.1"/>
    <property type="molecule type" value="Genomic_DNA"/>
</dbReference>
<proteinExistence type="predicted"/>
<dbReference type="AlphaFoldDB" id="A0A0F9VR63"/>
<protein>
    <submittedName>
        <fullName evidence="1">Uncharacterized protein</fullName>
    </submittedName>
</protein>
<evidence type="ECO:0000313" key="1">
    <source>
        <dbReference type="EMBL" id="KKN75956.1"/>
    </source>
</evidence>
<sequence>MSKPKPKEGQTIWVQTPMGWGRFVVGKITNGKRRLFPKDTNKIIHLNDNTVWEPLPVRPEAKKT</sequence>
<name>A0A0F9VR63_9ZZZZ</name>
<gene>
    <name evidence="1" type="ORF">LCGC14_0375130</name>
</gene>
<comment type="caution">
    <text evidence="1">The sequence shown here is derived from an EMBL/GenBank/DDBJ whole genome shotgun (WGS) entry which is preliminary data.</text>
</comment>